<dbReference type="Proteomes" id="UP000631694">
    <property type="component" value="Unassembled WGS sequence"/>
</dbReference>
<evidence type="ECO:0000313" key="2">
    <source>
        <dbReference type="Proteomes" id="UP000631694"/>
    </source>
</evidence>
<sequence>MIGIIFIKEEDEKAMNIFPKIEMITDSQESFGDIVSIQVNDVYVLCIVVRNVSTFSSYKEYIPLVTASGLKEFVAVSEGSFSSNKRIRWIGASVDFEPKVLSHKTKDFSVGSLIIQSGRIYFVFSGESHPRFYDIDNFESTNFNYLEHYIISERWSIVVKNSDGSSKIVYSFAAESTPDVDAMIP</sequence>
<protein>
    <submittedName>
        <fullName evidence="1">Uncharacterized protein</fullName>
    </submittedName>
</protein>
<gene>
    <name evidence="1" type="ORF">I5731_14925</name>
</gene>
<keyword evidence="2" id="KW-1185">Reference proteome</keyword>
<evidence type="ECO:0000313" key="1">
    <source>
        <dbReference type="EMBL" id="MBH0239120.1"/>
    </source>
</evidence>
<name>A0A931I4L9_9HYPH</name>
<proteinExistence type="predicted"/>
<dbReference type="RefSeq" id="WP_197312185.1">
    <property type="nucleotide sequence ID" value="NZ_JADZLT010000052.1"/>
</dbReference>
<comment type="caution">
    <text evidence="1">The sequence shown here is derived from an EMBL/GenBank/DDBJ whole genome shotgun (WGS) entry which is preliminary data.</text>
</comment>
<organism evidence="1 2">
    <name type="scientific">Methylobrevis albus</name>
    <dbReference type="NCBI Taxonomy" id="2793297"/>
    <lineage>
        <taxon>Bacteria</taxon>
        <taxon>Pseudomonadati</taxon>
        <taxon>Pseudomonadota</taxon>
        <taxon>Alphaproteobacteria</taxon>
        <taxon>Hyphomicrobiales</taxon>
        <taxon>Pleomorphomonadaceae</taxon>
        <taxon>Methylobrevis</taxon>
    </lineage>
</organism>
<dbReference type="AlphaFoldDB" id="A0A931I4L9"/>
<accession>A0A931I4L9</accession>
<dbReference type="EMBL" id="JADZLT010000052">
    <property type="protein sequence ID" value="MBH0239120.1"/>
    <property type="molecule type" value="Genomic_DNA"/>
</dbReference>
<reference evidence="1" key="1">
    <citation type="submission" date="2020-12" db="EMBL/GenBank/DDBJ databases">
        <title>Methylobrevis albus sp. nov., isolated from fresh water lack sediment.</title>
        <authorList>
            <person name="Zou Q."/>
        </authorList>
    </citation>
    <scope>NUCLEOTIDE SEQUENCE</scope>
    <source>
        <strain evidence="1">L22</strain>
    </source>
</reference>